<dbReference type="InterPro" id="IPR013106">
    <property type="entry name" value="Ig_V-set"/>
</dbReference>
<dbReference type="SMART" id="SM00406">
    <property type="entry name" value="IGv"/>
    <property type="match status" value="2"/>
</dbReference>
<protein>
    <recommendedName>
        <fullName evidence="2">Ig-like domain-containing protein</fullName>
    </recommendedName>
</protein>
<dbReference type="SMART" id="SM00409">
    <property type="entry name" value="IG"/>
    <property type="match status" value="2"/>
</dbReference>
<proteinExistence type="predicted"/>
<dbReference type="InterPro" id="IPR013783">
    <property type="entry name" value="Ig-like_fold"/>
</dbReference>
<dbReference type="Ensembl" id="ENSSSCT00070010221.1">
    <property type="protein sequence ID" value="ENSSSCP00070008395.1"/>
    <property type="gene ID" value="ENSSSCG00070005397.1"/>
</dbReference>
<dbReference type="PANTHER" id="PTHR23267">
    <property type="entry name" value="IMMUNOGLOBULIN LIGHT CHAIN"/>
    <property type="match status" value="1"/>
</dbReference>
<dbReference type="Pfam" id="PF07686">
    <property type="entry name" value="V-set"/>
    <property type="match status" value="2"/>
</dbReference>
<accession>A0A4X1SYP4</accession>
<dbReference type="InterPro" id="IPR007110">
    <property type="entry name" value="Ig-like_dom"/>
</dbReference>
<dbReference type="Proteomes" id="UP000314985">
    <property type="component" value="Unassembled WGS sequence"/>
</dbReference>
<dbReference type="InterPro" id="IPR003599">
    <property type="entry name" value="Ig_sub"/>
</dbReference>
<reference evidence="3" key="2">
    <citation type="submission" date="2025-08" db="UniProtKB">
        <authorList>
            <consortium name="Ensembl"/>
        </authorList>
    </citation>
    <scope>IDENTIFICATION</scope>
</reference>
<dbReference type="AlphaFoldDB" id="A0A4X1SYP4"/>
<reference evidence="4" key="1">
    <citation type="submission" date="2017-08" db="EMBL/GenBank/DDBJ databases">
        <title>USMARCv1.0.</title>
        <authorList>
            <person name="Hannum G.I."/>
            <person name="Koren S."/>
            <person name="Schroeder S.G."/>
            <person name="Chin S.C."/>
            <person name="Nonneman D.J."/>
            <person name="Becker S.A."/>
            <person name="Rosen B.D."/>
            <person name="Bickhart D.M."/>
            <person name="Putnam N.H."/>
            <person name="Green R.E."/>
            <person name="Tuggle C.K."/>
            <person name="Liu H."/>
            <person name="Rohrer G.A."/>
            <person name="Warr A."/>
            <person name="Hall R."/>
            <person name="Kim K."/>
            <person name="Hume D.A."/>
            <person name="Talbot R."/>
            <person name="Chow W."/>
            <person name="Howe K."/>
            <person name="Schwartz A.S."/>
            <person name="Watson M."/>
            <person name="Archibald A.L."/>
            <person name="Phillippy A.M."/>
            <person name="Smith T.P.L."/>
        </authorList>
    </citation>
    <scope>NUCLEOTIDE SEQUENCE [LARGE SCALE GENOMIC DNA]</scope>
</reference>
<dbReference type="InterPro" id="IPR036179">
    <property type="entry name" value="Ig-like_dom_sf"/>
</dbReference>
<evidence type="ECO:0000313" key="4">
    <source>
        <dbReference type="Proteomes" id="UP000314985"/>
    </source>
</evidence>
<name>A0A4X1SYP4_PIG</name>
<sequence>VAWSPLLLTLLAHCTGSWAQAVLTQPPSESGSLGQRVTLSCTGSSSNIGGGNSVNWSQPLPGKAPRSVFTYANLMAIAAPDQISGFKSGSSGTLTITGLQAEDDAEYYCTAGGSLSQAVLTQPPSLSASPGPSARLPCTLSSGSSVGSYHISWYQRKPGRPPWYLLRFHFASSKDQGSGVPSCFSGDKDASAHAGLLLISGLQPEDKADCDCLNWQSSASHCDTGRWGHERRISACQSLSIETLMI</sequence>
<dbReference type="Gene3D" id="2.60.40.10">
    <property type="entry name" value="Immunoglobulins"/>
    <property type="match status" value="2"/>
</dbReference>
<evidence type="ECO:0000256" key="1">
    <source>
        <dbReference type="SAM" id="SignalP"/>
    </source>
</evidence>
<evidence type="ECO:0000259" key="2">
    <source>
        <dbReference type="PROSITE" id="PS50835"/>
    </source>
</evidence>
<feature type="chain" id="PRO_5021397208" description="Ig-like domain-containing protein" evidence="1">
    <location>
        <begin position="20"/>
        <end position="246"/>
    </location>
</feature>
<dbReference type="SUPFAM" id="SSF48726">
    <property type="entry name" value="Immunoglobulin"/>
    <property type="match status" value="2"/>
</dbReference>
<feature type="domain" description="Ig-like" evidence="2">
    <location>
        <begin position="5"/>
        <end position="127"/>
    </location>
</feature>
<organism evidence="3 4">
    <name type="scientific">Sus scrofa</name>
    <name type="common">Pig</name>
    <dbReference type="NCBI Taxonomy" id="9823"/>
    <lineage>
        <taxon>Eukaryota</taxon>
        <taxon>Metazoa</taxon>
        <taxon>Chordata</taxon>
        <taxon>Craniata</taxon>
        <taxon>Vertebrata</taxon>
        <taxon>Euteleostomi</taxon>
        <taxon>Mammalia</taxon>
        <taxon>Eutheria</taxon>
        <taxon>Laurasiatheria</taxon>
        <taxon>Artiodactyla</taxon>
        <taxon>Suina</taxon>
        <taxon>Suidae</taxon>
        <taxon>Sus</taxon>
    </lineage>
</organism>
<keyword evidence="1" id="KW-0732">Signal</keyword>
<dbReference type="InterPro" id="IPR050150">
    <property type="entry name" value="IgV_Light_Chain"/>
</dbReference>
<feature type="signal peptide" evidence="1">
    <location>
        <begin position="1"/>
        <end position="19"/>
    </location>
</feature>
<dbReference type="PROSITE" id="PS50835">
    <property type="entry name" value="IG_LIKE"/>
    <property type="match status" value="1"/>
</dbReference>
<evidence type="ECO:0000313" key="3">
    <source>
        <dbReference type="Ensembl" id="ENSSSCP00070008395.1"/>
    </source>
</evidence>